<dbReference type="EMBL" id="CAJNOM010000236">
    <property type="protein sequence ID" value="CAF1268188.1"/>
    <property type="molecule type" value="Genomic_DNA"/>
</dbReference>
<dbReference type="OrthoDB" id="10026254at2759"/>
<keyword evidence="4" id="KW-1185">Reference proteome</keyword>
<dbReference type="EMBL" id="CAJNOI010000020">
    <property type="protein sequence ID" value="CAF0833884.1"/>
    <property type="molecule type" value="Genomic_DNA"/>
</dbReference>
<evidence type="ECO:0000313" key="2">
    <source>
        <dbReference type="EMBL" id="CAF1069699.1"/>
    </source>
</evidence>
<reference evidence="2" key="1">
    <citation type="submission" date="2021-02" db="EMBL/GenBank/DDBJ databases">
        <authorList>
            <person name="Nowell W R."/>
        </authorList>
    </citation>
    <scope>NUCLEOTIDE SEQUENCE</scope>
</reference>
<evidence type="ECO:0000313" key="4">
    <source>
        <dbReference type="Proteomes" id="UP000663832"/>
    </source>
</evidence>
<comment type="caution">
    <text evidence="2">The sequence shown here is derived from an EMBL/GenBank/DDBJ whole genome shotgun (WGS) entry which is preliminary data.</text>
</comment>
<dbReference type="Proteomes" id="UP000663877">
    <property type="component" value="Unassembled WGS sequence"/>
</dbReference>
<sequence length="195" mass="22508">MTIPYGKMANTSILNNITEKSSTCFSYLIQPITPCIFGNDNFDGNSVNDDEFFLTAGGIIHSCPNIYELSINNQNNYRKFHSCNHLLHINKQETSILNMYNTDFDHYSIKPRCQPISTSISTDSINSDIELYKERHAMGLSRKHNTMINTYSSFLPTTWKSENYLFFISFLHHQSLLSSTADSNRRSRSYEFLIE</sequence>
<protein>
    <submittedName>
        <fullName evidence="2">Uncharacterized protein</fullName>
    </submittedName>
</protein>
<gene>
    <name evidence="1" type="ORF">BJG266_LOCUS6939</name>
    <name evidence="2" type="ORF">QVE165_LOCUS18618</name>
    <name evidence="3" type="ORF">QVE165_LOCUS29439</name>
</gene>
<proteinExistence type="predicted"/>
<evidence type="ECO:0000313" key="3">
    <source>
        <dbReference type="EMBL" id="CAF1268188.1"/>
    </source>
</evidence>
<dbReference type="EMBL" id="CAJNOM010000111">
    <property type="protein sequence ID" value="CAF1069699.1"/>
    <property type="molecule type" value="Genomic_DNA"/>
</dbReference>
<evidence type="ECO:0000313" key="1">
    <source>
        <dbReference type="EMBL" id="CAF0833884.1"/>
    </source>
</evidence>
<dbReference type="AlphaFoldDB" id="A0A814LT29"/>
<organism evidence="2 4">
    <name type="scientific">Adineta steineri</name>
    <dbReference type="NCBI Taxonomy" id="433720"/>
    <lineage>
        <taxon>Eukaryota</taxon>
        <taxon>Metazoa</taxon>
        <taxon>Spiralia</taxon>
        <taxon>Gnathifera</taxon>
        <taxon>Rotifera</taxon>
        <taxon>Eurotatoria</taxon>
        <taxon>Bdelloidea</taxon>
        <taxon>Adinetida</taxon>
        <taxon>Adinetidae</taxon>
        <taxon>Adineta</taxon>
    </lineage>
</organism>
<name>A0A814LT29_9BILA</name>
<dbReference type="Proteomes" id="UP000663832">
    <property type="component" value="Unassembled WGS sequence"/>
</dbReference>
<accession>A0A814LT29</accession>